<dbReference type="RefSeq" id="WP_188552118.1">
    <property type="nucleotide sequence ID" value="NZ_BMFY01000032.1"/>
</dbReference>
<evidence type="ECO:0000313" key="1">
    <source>
        <dbReference type="EMBL" id="GGA29072.1"/>
    </source>
</evidence>
<accession>A0A8J2XM93</accession>
<comment type="caution">
    <text evidence="1">The sequence shown here is derived from an EMBL/GenBank/DDBJ whole genome shotgun (WGS) entry which is preliminary data.</text>
</comment>
<protein>
    <submittedName>
        <fullName evidence="1">Uncharacterized protein</fullName>
    </submittedName>
</protein>
<name>A0A8J2XM93_9MICO</name>
<keyword evidence="2" id="KW-1185">Reference proteome</keyword>
<dbReference type="EMBL" id="BMFY01000032">
    <property type="protein sequence ID" value="GGA29072.1"/>
    <property type="molecule type" value="Genomic_DNA"/>
</dbReference>
<organism evidence="1 2">
    <name type="scientific">Sediminivirga luteola</name>
    <dbReference type="NCBI Taxonomy" id="1774748"/>
    <lineage>
        <taxon>Bacteria</taxon>
        <taxon>Bacillati</taxon>
        <taxon>Actinomycetota</taxon>
        <taxon>Actinomycetes</taxon>
        <taxon>Micrococcales</taxon>
        <taxon>Brevibacteriaceae</taxon>
        <taxon>Sediminivirga</taxon>
    </lineage>
</organism>
<reference evidence="1" key="1">
    <citation type="journal article" date="2014" name="Int. J. Syst. Evol. Microbiol.">
        <title>Complete genome sequence of Corynebacterium casei LMG S-19264T (=DSM 44701T), isolated from a smear-ripened cheese.</title>
        <authorList>
            <consortium name="US DOE Joint Genome Institute (JGI-PGF)"/>
            <person name="Walter F."/>
            <person name="Albersmeier A."/>
            <person name="Kalinowski J."/>
            <person name="Ruckert C."/>
        </authorList>
    </citation>
    <scope>NUCLEOTIDE SEQUENCE</scope>
    <source>
        <strain evidence="1">CGMCC 1.12785</strain>
    </source>
</reference>
<dbReference type="Proteomes" id="UP000616114">
    <property type="component" value="Unassembled WGS sequence"/>
</dbReference>
<gene>
    <name evidence="1" type="ORF">GCM10011333_34610</name>
</gene>
<sequence length="94" mass="10170">MTTPTPLPPTTLNTIAGLIHAWHHHRETEARIYAHLRELVDAVETSMDIDGPPPGGCNSLSEDLVNLRSLEPGEVDQMLENLSNGANCQISGDS</sequence>
<proteinExistence type="predicted"/>
<reference evidence="1" key="2">
    <citation type="submission" date="2020-09" db="EMBL/GenBank/DDBJ databases">
        <authorList>
            <person name="Sun Q."/>
            <person name="Zhou Y."/>
        </authorList>
    </citation>
    <scope>NUCLEOTIDE SEQUENCE</scope>
    <source>
        <strain evidence="1">CGMCC 1.12785</strain>
    </source>
</reference>
<evidence type="ECO:0000313" key="2">
    <source>
        <dbReference type="Proteomes" id="UP000616114"/>
    </source>
</evidence>
<dbReference type="AlphaFoldDB" id="A0A8J2XM93"/>